<evidence type="ECO:0000313" key="2">
    <source>
        <dbReference type="Proteomes" id="UP000245698"/>
    </source>
</evidence>
<accession>A0A2P9AVY6</accession>
<gene>
    <name evidence="1" type="ORF">BQ8482_760003</name>
</gene>
<sequence>MLAALRDRGYDVAAVGNVGGGMDAIQFDADGTITGATCWRAHRSPIGGGFARMGRGSGRTRGGAEPRSAVCLAF</sequence>
<dbReference type="EMBL" id="FUIG01000088">
    <property type="protein sequence ID" value="SJM35368.1"/>
    <property type="molecule type" value="Genomic_DNA"/>
</dbReference>
<keyword evidence="2" id="KW-1185">Reference proteome</keyword>
<proteinExistence type="predicted"/>
<organism evidence="1 2">
    <name type="scientific">Mesorhizobium delmotii</name>
    <dbReference type="NCBI Taxonomy" id="1631247"/>
    <lineage>
        <taxon>Bacteria</taxon>
        <taxon>Pseudomonadati</taxon>
        <taxon>Pseudomonadota</taxon>
        <taxon>Alphaproteobacteria</taxon>
        <taxon>Hyphomicrobiales</taxon>
        <taxon>Phyllobacteriaceae</taxon>
        <taxon>Mesorhizobium</taxon>
    </lineage>
</organism>
<evidence type="ECO:0000313" key="1">
    <source>
        <dbReference type="EMBL" id="SJM35368.1"/>
    </source>
</evidence>
<dbReference type="AlphaFoldDB" id="A0A2P9AVY6"/>
<dbReference type="Proteomes" id="UP000245698">
    <property type="component" value="Unassembled WGS sequence"/>
</dbReference>
<protein>
    <submittedName>
        <fullName evidence="1">Uncharacterized protein</fullName>
    </submittedName>
</protein>
<name>A0A2P9AVY6_9HYPH</name>
<reference evidence="2" key="1">
    <citation type="submission" date="2016-12" db="EMBL/GenBank/DDBJ databases">
        <authorList>
            <person name="Brunel B."/>
        </authorList>
    </citation>
    <scope>NUCLEOTIDE SEQUENCE [LARGE SCALE GENOMIC DNA]</scope>
</reference>